<dbReference type="EMBL" id="LSRX01000616">
    <property type="protein sequence ID" value="OLP92576.1"/>
    <property type="molecule type" value="Genomic_DNA"/>
</dbReference>
<dbReference type="AlphaFoldDB" id="A0A1Q9DBI8"/>
<dbReference type="OrthoDB" id="408997at2759"/>
<reference evidence="2 3" key="1">
    <citation type="submission" date="2016-02" db="EMBL/GenBank/DDBJ databases">
        <title>Genome analysis of coral dinoflagellate symbionts highlights evolutionary adaptations to a symbiotic lifestyle.</title>
        <authorList>
            <person name="Aranda M."/>
            <person name="Li Y."/>
            <person name="Liew Y.J."/>
            <person name="Baumgarten S."/>
            <person name="Simakov O."/>
            <person name="Wilson M."/>
            <person name="Piel J."/>
            <person name="Ashoor H."/>
            <person name="Bougouffa S."/>
            <person name="Bajic V.B."/>
            <person name="Ryu T."/>
            <person name="Ravasi T."/>
            <person name="Bayer T."/>
            <person name="Micklem G."/>
            <person name="Kim H."/>
            <person name="Bhak J."/>
            <person name="Lajeunesse T.C."/>
            <person name="Voolstra C.R."/>
        </authorList>
    </citation>
    <scope>NUCLEOTIDE SEQUENCE [LARGE SCALE GENOMIC DNA]</scope>
    <source>
        <strain evidence="2 3">CCMP2467</strain>
    </source>
</reference>
<feature type="chain" id="PRO_5012841872" evidence="1">
    <location>
        <begin position="19"/>
        <end position="364"/>
    </location>
</feature>
<evidence type="ECO:0000313" key="3">
    <source>
        <dbReference type="Proteomes" id="UP000186817"/>
    </source>
</evidence>
<gene>
    <name evidence="2" type="ORF">AK812_SmicGene25606</name>
</gene>
<sequence length="364" mass="40355">MACVLQCLAACILPAVVAVRSKADLPAAEGSPKVYRTTGLDLVKNAWPGAAFEAAQEWPKEIRDQILDDIQEHVMNSPGEHRTNLELLTPGCAKQVLALYEDIIRRCRLRNKAAGISQGDLQLRTSAWYPFTWGGDLGASEKPEFQIGLQMERQWLDALAYSEKEAILWAGFWEGESSGRATKEALFQFADLLDRQTVHPGTELGQLVEKHDGLDQCSYQRAHERELLQNFWTWASASFVRGMVRHGQESIVAFVNKDVEGPRALSKSVLAQCEIPSIGQMSLFARSWTPHVVLVDLKGTCNVTSPFLQRRLVSQSMLGFRSKSSVVRTIGGIKWSCVDCSESDGCTLDASLAEFLKAELAVQK</sequence>
<keyword evidence="1" id="KW-0732">Signal</keyword>
<evidence type="ECO:0000256" key="1">
    <source>
        <dbReference type="SAM" id="SignalP"/>
    </source>
</evidence>
<comment type="caution">
    <text evidence="2">The sequence shown here is derived from an EMBL/GenBank/DDBJ whole genome shotgun (WGS) entry which is preliminary data.</text>
</comment>
<keyword evidence="3" id="KW-1185">Reference proteome</keyword>
<organism evidence="2 3">
    <name type="scientific">Symbiodinium microadriaticum</name>
    <name type="common">Dinoflagellate</name>
    <name type="synonym">Zooxanthella microadriatica</name>
    <dbReference type="NCBI Taxonomy" id="2951"/>
    <lineage>
        <taxon>Eukaryota</taxon>
        <taxon>Sar</taxon>
        <taxon>Alveolata</taxon>
        <taxon>Dinophyceae</taxon>
        <taxon>Suessiales</taxon>
        <taxon>Symbiodiniaceae</taxon>
        <taxon>Symbiodinium</taxon>
    </lineage>
</organism>
<feature type="signal peptide" evidence="1">
    <location>
        <begin position="1"/>
        <end position="18"/>
    </location>
</feature>
<dbReference type="Proteomes" id="UP000186817">
    <property type="component" value="Unassembled WGS sequence"/>
</dbReference>
<protein>
    <submittedName>
        <fullName evidence="2">Uncharacterized protein</fullName>
    </submittedName>
</protein>
<name>A0A1Q9DBI8_SYMMI</name>
<proteinExistence type="predicted"/>
<evidence type="ECO:0000313" key="2">
    <source>
        <dbReference type="EMBL" id="OLP92576.1"/>
    </source>
</evidence>
<accession>A0A1Q9DBI8</accession>